<protein>
    <submittedName>
        <fullName evidence="2">Uma2 family endonuclease</fullName>
    </submittedName>
</protein>
<dbReference type="SUPFAM" id="SSF52980">
    <property type="entry name" value="Restriction endonuclease-like"/>
    <property type="match status" value="1"/>
</dbReference>
<name>A0A927F3L9_9ACTN</name>
<keyword evidence="2" id="KW-0255">Endonuclease</keyword>
<dbReference type="Proteomes" id="UP000632289">
    <property type="component" value="Unassembled WGS sequence"/>
</dbReference>
<accession>A0A927F3L9</accession>
<dbReference type="PANTHER" id="PTHR35400:SF3">
    <property type="entry name" value="SLL1072 PROTEIN"/>
    <property type="match status" value="1"/>
</dbReference>
<dbReference type="GO" id="GO:0004519">
    <property type="term" value="F:endonuclease activity"/>
    <property type="evidence" value="ECO:0007669"/>
    <property type="project" value="UniProtKB-KW"/>
</dbReference>
<dbReference type="CDD" id="cd06260">
    <property type="entry name" value="DUF820-like"/>
    <property type="match status" value="1"/>
</dbReference>
<keyword evidence="3" id="KW-1185">Reference proteome</keyword>
<dbReference type="InterPro" id="IPR008538">
    <property type="entry name" value="Uma2"/>
</dbReference>
<gene>
    <name evidence="2" type="ORF">IF129_21495</name>
</gene>
<dbReference type="InterPro" id="IPR012296">
    <property type="entry name" value="Nuclease_put_TT1808"/>
</dbReference>
<sequence>MTVELADRIEMADDDAEELTLDALFDQLLPVPEGYKVEIVEGTVHMSPQRRIHWKIISRVHLQLVEHFGDDESIDSDVRFDFPGHLNGFAPDLTKVREGAEADAKGRLAPEDLEFVLEVISKGTGVNDYGVKLRAYAAAEVPVYLIADPYVGRCHLYTHPKDGAYRTELIADFGEPIDLTQTDLGLVLETDRFPRE</sequence>
<dbReference type="Pfam" id="PF05685">
    <property type="entry name" value="Uma2"/>
    <property type="match status" value="1"/>
</dbReference>
<evidence type="ECO:0000313" key="2">
    <source>
        <dbReference type="EMBL" id="MBD3934122.1"/>
    </source>
</evidence>
<evidence type="ECO:0000313" key="3">
    <source>
        <dbReference type="Proteomes" id="UP000632289"/>
    </source>
</evidence>
<dbReference type="InterPro" id="IPR011335">
    <property type="entry name" value="Restrct_endonuc-II-like"/>
</dbReference>
<keyword evidence="2" id="KW-0378">Hydrolase</keyword>
<organism evidence="2 3">
    <name type="scientific">Streptomyces chumphonensis</name>
    <dbReference type="NCBI Taxonomy" id="1214925"/>
    <lineage>
        <taxon>Bacteria</taxon>
        <taxon>Bacillati</taxon>
        <taxon>Actinomycetota</taxon>
        <taxon>Actinomycetes</taxon>
        <taxon>Kitasatosporales</taxon>
        <taxon>Streptomycetaceae</taxon>
        <taxon>Streptomyces</taxon>
    </lineage>
</organism>
<reference evidence="2" key="1">
    <citation type="submission" date="2020-09" db="EMBL/GenBank/DDBJ databases">
        <title>Secondary metabolite and genome analysis of marine Streptomyces chumphonensis KK1-2T.</title>
        <authorList>
            <person name="Phongsopitanun W."/>
            <person name="Kanchanasin P."/>
            <person name="Pittayakhajonwut P."/>
            <person name="Suwanborirux K."/>
            <person name="Tanasupawat S."/>
        </authorList>
    </citation>
    <scope>NUCLEOTIDE SEQUENCE</scope>
    <source>
        <strain evidence="2">KK1-2</strain>
    </source>
</reference>
<proteinExistence type="predicted"/>
<dbReference type="EMBL" id="JACXYU010000014">
    <property type="protein sequence ID" value="MBD3934122.1"/>
    <property type="molecule type" value="Genomic_DNA"/>
</dbReference>
<evidence type="ECO:0000259" key="1">
    <source>
        <dbReference type="Pfam" id="PF05685"/>
    </source>
</evidence>
<dbReference type="RefSeq" id="WP_191211420.1">
    <property type="nucleotide sequence ID" value="NZ_BAABKL010000041.1"/>
</dbReference>
<dbReference type="PANTHER" id="PTHR35400">
    <property type="entry name" value="SLR1083 PROTEIN"/>
    <property type="match status" value="1"/>
</dbReference>
<dbReference type="Gene3D" id="3.90.1570.10">
    <property type="entry name" value="tt1808, chain A"/>
    <property type="match status" value="1"/>
</dbReference>
<keyword evidence="2" id="KW-0540">Nuclease</keyword>
<comment type="caution">
    <text evidence="2">The sequence shown here is derived from an EMBL/GenBank/DDBJ whole genome shotgun (WGS) entry which is preliminary data.</text>
</comment>
<dbReference type="AlphaFoldDB" id="A0A927F3L9"/>
<feature type="domain" description="Putative restriction endonuclease" evidence="1">
    <location>
        <begin position="25"/>
        <end position="182"/>
    </location>
</feature>